<evidence type="ECO:0000256" key="1">
    <source>
        <dbReference type="SAM" id="Phobius"/>
    </source>
</evidence>
<feature type="transmembrane region" description="Helical" evidence="1">
    <location>
        <begin position="7"/>
        <end position="25"/>
    </location>
</feature>
<proteinExistence type="predicted"/>
<gene>
    <name evidence="2" type="ORF">C7T94_13865</name>
</gene>
<keyword evidence="3" id="KW-1185">Reference proteome</keyword>
<dbReference type="OrthoDB" id="677259at2"/>
<sequence length="126" mass="12832">MLNLKNTLFVNAASSGATGILLIIFSNETARLFGLQAAGPFTATGIFLVAFAALVFAAAGKHTHAGLVQLVTMLDLLWVAASVLLVLFAGSSFSGLGIGAVLAVAGWVALMAFLQVRGLRSLQGAA</sequence>
<accession>A0A2T3HMM4</accession>
<feature type="transmembrane region" description="Helical" evidence="1">
    <location>
        <begin position="96"/>
        <end position="114"/>
    </location>
</feature>
<feature type="transmembrane region" description="Helical" evidence="1">
    <location>
        <begin position="37"/>
        <end position="58"/>
    </location>
</feature>
<evidence type="ECO:0000313" key="3">
    <source>
        <dbReference type="Proteomes" id="UP000240912"/>
    </source>
</evidence>
<comment type="caution">
    <text evidence="2">The sequence shown here is derived from an EMBL/GenBank/DDBJ whole genome shotgun (WGS) entry which is preliminary data.</text>
</comment>
<evidence type="ECO:0000313" key="2">
    <source>
        <dbReference type="EMBL" id="PST83621.1"/>
    </source>
</evidence>
<organism evidence="2 3">
    <name type="scientific">Pedobacter yulinensis</name>
    <dbReference type="NCBI Taxonomy" id="2126353"/>
    <lineage>
        <taxon>Bacteria</taxon>
        <taxon>Pseudomonadati</taxon>
        <taxon>Bacteroidota</taxon>
        <taxon>Sphingobacteriia</taxon>
        <taxon>Sphingobacteriales</taxon>
        <taxon>Sphingobacteriaceae</taxon>
        <taxon>Pedobacter</taxon>
    </lineage>
</organism>
<keyword evidence="1" id="KW-1133">Transmembrane helix</keyword>
<feature type="transmembrane region" description="Helical" evidence="1">
    <location>
        <begin position="70"/>
        <end position="90"/>
    </location>
</feature>
<dbReference type="Proteomes" id="UP000240912">
    <property type="component" value="Unassembled WGS sequence"/>
</dbReference>
<dbReference type="EMBL" id="PYLS01000005">
    <property type="protein sequence ID" value="PST83621.1"/>
    <property type="molecule type" value="Genomic_DNA"/>
</dbReference>
<reference evidence="2 3" key="1">
    <citation type="submission" date="2018-03" db="EMBL/GenBank/DDBJ databases">
        <authorList>
            <person name="Keele B.F."/>
        </authorList>
    </citation>
    <scope>NUCLEOTIDE SEQUENCE [LARGE SCALE GENOMIC DNA]</scope>
    <source>
        <strain evidence="2 3">YL28-9</strain>
    </source>
</reference>
<keyword evidence="1" id="KW-0812">Transmembrane</keyword>
<dbReference type="RefSeq" id="WP_107215882.1">
    <property type="nucleotide sequence ID" value="NZ_KZ686269.1"/>
</dbReference>
<dbReference type="AlphaFoldDB" id="A0A2T3HMM4"/>
<keyword evidence="1" id="KW-0472">Membrane</keyword>
<name>A0A2T3HMM4_9SPHI</name>
<protein>
    <submittedName>
        <fullName evidence="2">Uncharacterized protein</fullName>
    </submittedName>
</protein>